<feature type="transmembrane region" description="Helical" evidence="4">
    <location>
        <begin position="21"/>
        <end position="39"/>
    </location>
</feature>
<sequence length="584" mass="65186">MELLNHIRFWFSEKKILMKNYLFTTILFFSVYVLQAQIVNIPDFSFKEALRNSLCVDTNGDGIGDSDADLNNDGEIQNSEAEAVLWLNVSNKYIEELQGIQSFRNLTYLNCGNNELTELNVSQITSLQEIEFQNNQVTNVNFSQNINLTQIFAHNNELLGLNIKNGNNTILAEIDTSNNTCLGCIRVDDVNYANNASNWIKDANTIYSETCIIDFPDPNFKNGLLNHTSSVIDTNYDGQIQYSEAASVKHLNVAGENITSMVGIAHFCNLRSMYCGQNHIETLDLSHNLKLDFLQCQENNLTHLDVTKCLELDLLNSGSNNLAVLDISQNSKITSLGCSFNQLTSLDVSHMTNLDILSCSVNKITSLTTGSVSVGLIACAGNLLTNIDVSQNPELWALNCENNFLTSIDLSNNINLEFLNVNNNQIFTLDVSPNVNLKTFECESNNLRNLNVSNGINYAWFKMHARNNPNLYCIQVDDETANHFCNLPNNGWCKDSTASYSDFCVLGISDLENSNLQLTPNPVQNIIYINAESPIDHIKIYTLQGQLISESKTNQIDVSQLSSGLYLASISTEGKNIVKKFIKE</sequence>
<keyword evidence="2" id="KW-0732">Signal</keyword>
<gene>
    <name evidence="6" type="ORF">ESV24_12905</name>
</gene>
<protein>
    <submittedName>
        <fullName evidence="6">T9SS type A sorting domain-containing protein</fullName>
    </submittedName>
</protein>
<accession>A0A5C6YMA4</accession>
<keyword evidence="4" id="KW-0472">Membrane</keyword>
<proteinExistence type="predicted"/>
<dbReference type="PANTHER" id="PTHR47566:SF1">
    <property type="entry name" value="PROTEIN NUD1"/>
    <property type="match status" value="1"/>
</dbReference>
<dbReference type="SUPFAM" id="SSF52075">
    <property type="entry name" value="Outer arm dynein light chain 1"/>
    <property type="match status" value="1"/>
</dbReference>
<dbReference type="PANTHER" id="PTHR47566">
    <property type="match status" value="1"/>
</dbReference>
<evidence type="ECO:0000313" key="6">
    <source>
        <dbReference type="EMBL" id="TXD68355.1"/>
    </source>
</evidence>
<keyword evidence="1" id="KW-0433">Leucine-rich repeat</keyword>
<dbReference type="AlphaFoldDB" id="A0A5C6YMA4"/>
<dbReference type="EMBL" id="VORU01000012">
    <property type="protein sequence ID" value="TXD68355.1"/>
    <property type="molecule type" value="Genomic_DNA"/>
</dbReference>
<dbReference type="InterPro" id="IPR026444">
    <property type="entry name" value="Secre_tail"/>
</dbReference>
<keyword evidence="4" id="KW-1133">Transmembrane helix</keyword>
<evidence type="ECO:0000256" key="4">
    <source>
        <dbReference type="SAM" id="Phobius"/>
    </source>
</evidence>
<evidence type="ECO:0000256" key="3">
    <source>
        <dbReference type="ARBA" id="ARBA00022737"/>
    </source>
</evidence>
<dbReference type="SUPFAM" id="SSF52058">
    <property type="entry name" value="L domain-like"/>
    <property type="match status" value="1"/>
</dbReference>
<keyword evidence="7" id="KW-1185">Reference proteome</keyword>
<evidence type="ECO:0000313" key="7">
    <source>
        <dbReference type="Proteomes" id="UP000321945"/>
    </source>
</evidence>
<reference evidence="6 7" key="1">
    <citation type="submission" date="2019-08" db="EMBL/GenBank/DDBJ databases">
        <title>Genome of Aequorivita lipolytica Y10-2 (type strain).</title>
        <authorList>
            <person name="Bowman J.P."/>
        </authorList>
    </citation>
    <scope>NUCLEOTIDE SEQUENCE [LARGE SCALE GENOMIC DNA]</scope>
    <source>
        <strain evidence="6 7">Y10-2</strain>
    </source>
</reference>
<dbReference type="GO" id="GO:0035591">
    <property type="term" value="F:signaling adaptor activity"/>
    <property type="evidence" value="ECO:0007669"/>
    <property type="project" value="TreeGrafter"/>
</dbReference>
<evidence type="ECO:0000256" key="2">
    <source>
        <dbReference type="ARBA" id="ARBA00022729"/>
    </source>
</evidence>
<dbReference type="Gene3D" id="3.80.10.10">
    <property type="entry name" value="Ribonuclease Inhibitor"/>
    <property type="match status" value="2"/>
</dbReference>
<organism evidence="6 7">
    <name type="scientific">Aequorivita lipolytica</name>
    <dbReference type="NCBI Taxonomy" id="153267"/>
    <lineage>
        <taxon>Bacteria</taxon>
        <taxon>Pseudomonadati</taxon>
        <taxon>Bacteroidota</taxon>
        <taxon>Flavobacteriia</taxon>
        <taxon>Flavobacteriales</taxon>
        <taxon>Flavobacteriaceae</taxon>
        <taxon>Aequorivita</taxon>
    </lineage>
</organism>
<evidence type="ECO:0000259" key="5">
    <source>
        <dbReference type="Pfam" id="PF18962"/>
    </source>
</evidence>
<evidence type="ECO:0000256" key="1">
    <source>
        <dbReference type="ARBA" id="ARBA00022614"/>
    </source>
</evidence>
<dbReference type="InterPro" id="IPR032675">
    <property type="entry name" value="LRR_dom_sf"/>
</dbReference>
<dbReference type="NCBIfam" id="TIGR04183">
    <property type="entry name" value="Por_Secre_tail"/>
    <property type="match status" value="1"/>
</dbReference>
<name>A0A5C6YMA4_9FLAO</name>
<dbReference type="OrthoDB" id="3179827at2"/>
<dbReference type="Proteomes" id="UP000321945">
    <property type="component" value="Unassembled WGS sequence"/>
</dbReference>
<dbReference type="Pfam" id="PF18962">
    <property type="entry name" value="Por_Secre_tail"/>
    <property type="match status" value="1"/>
</dbReference>
<dbReference type="InterPro" id="IPR052574">
    <property type="entry name" value="CDIRP"/>
</dbReference>
<keyword evidence="4" id="KW-0812">Transmembrane</keyword>
<comment type="caution">
    <text evidence="6">The sequence shown here is derived from an EMBL/GenBank/DDBJ whole genome shotgun (WGS) entry which is preliminary data.</text>
</comment>
<feature type="domain" description="Secretion system C-terminal sorting" evidence="5">
    <location>
        <begin position="520"/>
        <end position="582"/>
    </location>
</feature>
<keyword evidence="3" id="KW-0677">Repeat</keyword>